<gene>
    <name evidence="2" type="ORF">CEXT_462291</name>
</gene>
<feature type="transmembrane region" description="Helical" evidence="1">
    <location>
        <begin position="26"/>
        <end position="50"/>
    </location>
</feature>
<dbReference type="AlphaFoldDB" id="A0AAV4RZK2"/>
<keyword evidence="1" id="KW-0472">Membrane</keyword>
<keyword evidence="1" id="KW-1133">Transmembrane helix</keyword>
<proteinExistence type="predicted"/>
<organism evidence="2 3">
    <name type="scientific">Caerostris extrusa</name>
    <name type="common">Bark spider</name>
    <name type="synonym">Caerostris bankana</name>
    <dbReference type="NCBI Taxonomy" id="172846"/>
    <lineage>
        <taxon>Eukaryota</taxon>
        <taxon>Metazoa</taxon>
        <taxon>Ecdysozoa</taxon>
        <taxon>Arthropoda</taxon>
        <taxon>Chelicerata</taxon>
        <taxon>Arachnida</taxon>
        <taxon>Araneae</taxon>
        <taxon>Araneomorphae</taxon>
        <taxon>Entelegynae</taxon>
        <taxon>Araneoidea</taxon>
        <taxon>Araneidae</taxon>
        <taxon>Caerostris</taxon>
    </lineage>
</organism>
<protein>
    <submittedName>
        <fullName evidence="2">Uncharacterized protein</fullName>
    </submittedName>
</protein>
<name>A0AAV4RZK2_CAEEX</name>
<keyword evidence="3" id="KW-1185">Reference proteome</keyword>
<reference evidence="2 3" key="1">
    <citation type="submission" date="2021-06" db="EMBL/GenBank/DDBJ databases">
        <title>Caerostris extrusa draft genome.</title>
        <authorList>
            <person name="Kono N."/>
            <person name="Arakawa K."/>
        </authorList>
    </citation>
    <scope>NUCLEOTIDE SEQUENCE [LARGE SCALE GENOMIC DNA]</scope>
</reference>
<feature type="transmembrane region" description="Helical" evidence="1">
    <location>
        <begin position="70"/>
        <end position="88"/>
    </location>
</feature>
<sequence>MNFGETLSDVRHPPLHPQKRKDYFRLVCFPLDIPFLQSTLAMISLLWAAIRRAKGTTENTCFFQPVNASGNLNLIAFSSVFLILTRTLEGDFRRRFSEISFFFRRGRLNAKTIWVKPFYNKELITL</sequence>
<evidence type="ECO:0000313" key="3">
    <source>
        <dbReference type="Proteomes" id="UP001054945"/>
    </source>
</evidence>
<accession>A0AAV4RZK2</accession>
<comment type="caution">
    <text evidence="2">The sequence shown here is derived from an EMBL/GenBank/DDBJ whole genome shotgun (WGS) entry which is preliminary data.</text>
</comment>
<evidence type="ECO:0000256" key="1">
    <source>
        <dbReference type="SAM" id="Phobius"/>
    </source>
</evidence>
<dbReference type="Proteomes" id="UP001054945">
    <property type="component" value="Unassembled WGS sequence"/>
</dbReference>
<dbReference type="EMBL" id="BPLR01008628">
    <property type="protein sequence ID" value="GIY26109.1"/>
    <property type="molecule type" value="Genomic_DNA"/>
</dbReference>
<keyword evidence="1" id="KW-0812">Transmembrane</keyword>
<evidence type="ECO:0000313" key="2">
    <source>
        <dbReference type="EMBL" id="GIY26109.1"/>
    </source>
</evidence>